<feature type="transmembrane region" description="Helical" evidence="1">
    <location>
        <begin position="116"/>
        <end position="136"/>
    </location>
</feature>
<evidence type="ECO:0000313" key="3">
    <source>
        <dbReference type="Proteomes" id="UP000266183"/>
    </source>
</evidence>
<evidence type="ECO:0000256" key="1">
    <source>
        <dbReference type="SAM" id="Phobius"/>
    </source>
</evidence>
<organism evidence="2 3">
    <name type="scientific">Chryseolinea soli</name>
    <dbReference type="NCBI Taxonomy" id="2321403"/>
    <lineage>
        <taxon>Bacteria</taxon>
        <taxon>Pseudomonadati</taxon>
        <taxon>Bacteroidota</taxon>
        <taxon>Cytophagia</taxon>
        <taxon>Cytophagales</taxon>
        <taxon>Fulvivirgaceae</taxon>
        <taxon>Chryseolinea</taxon>
    </lineage>
</organism>
<proteinExistence type="predicted"/>
<reference evidence="3" key="1">
    <citation type="submission" date="2018-09" db="EMBL/GenBank/DDBJ databases">
        <title>Chryseolinea sp. KIS68-18 isolated from soil.</title>
        <authorList>
            <person name="Weon H.-Y."/>
            <person name="Kwon S.-W."/>
            <person name="Lee S.A."/>
        </authorList>
    </citation>
    <scope>NUCLEOTIDE SEQUENCE [LARGE SCALE GENOMIC DNA]</scope>
    <source>
        <strain evidence="3">KIS68-18</strain>
    </source>
</reference>
<sequence>MDNEKQQIEKCRQRIEEKVGWGPGTEWQNQDFEALSARIYKETKVSLSVSTLKRLWGKIRYEGTPNIGTLNALAQFVGYENWRAFTSNGFTPPSNGTATINGVATKERRKFIGSRVLKAVGIIVAVGIAAALLWWIQSRPKQLKYDNIVFSSQPVTNTVPNTVVFNYNARDSNADSVFIQQSWDPMRRFKVDKNLTEYTSTYYLPGYYSAKLVLDATIVAEHDVFIESNGWLATIDREPIPLYVGEDKILRDGILQLSDDFFVEQQIDLEKEKLWTSFFRVMKDEVVPDKAFQMDVALKNTFGKGALVCQKTQIVLLGNTGAILIPLSIKGCVGELFLQTDESHDGKTNDLSAFGVDFSDWVTVQCRVQNKKISIRVNDVLAFEGDYQNGIGRVVGTRIMFMGTGKVKDFSLKKI</sequence>
<dbReference type="AlphaFoldDB" id="A0A385SI35"/>
<accession>A0A385SI35</accession>
<dbReference type="EMBL" id="CP032382">
    <property type="protein sequence ID" value="AYB29957.1"/>
    <property type="molecule type" value="Genomic_DNA"/>
</dbReference>
<gene>
    <name evidence="2" type="ORF">D4L85_04900</name>
</gene>
<keyword evidence="1" id="KW-0812">Transmembrane</keyword>
<evidence type="ECO:0000313" key="2">
    <source>
        <dbReference type="EMBL" id="AYB29957.1"/>
    </source>
</evidence>
<dbReference type="RefSeq" id="WP_119753264.1">
    <property type="nucleotide sequence ID" value="NZ_CP032382.1"/>
</dbReference>
<dbReference type="OrthoDB" id="639802at2"/>
<keyword evidence="1" id="KW-1133">Transmembrane helix</keyword>
<dbReference type="Proteomes" id="UP000266183">
    <property type="component" value="Chromosome"/>
</dbReference>
<dbReference type="KEGG" id="chk:D4L85_04900"/>
<keyword evidence="3" id="KW-1185">Reference proteome</keyword>
<name>A0A385SI35_9BACT</name>
<protein>
    <submittedName>
        <fullName evidence="2">Uncharacterized protein</fullName>
    </submittedName>
</protein>
<keyword evidence="1" id="KW-0472">Membrane</keyword>